<evidence type="ECO:0000313" key="2">
    <source>
        <dbReference type="EMBL" id="KAK3083834.1"/>
    </source>
</evidence>
<dbReference type="InterPro" id="IPR031259">
    <property type="entry name" value="ILBP"/>
</dbReference>
<gene>
    <name evidence="2" type="ORF">FSP39_003883</name>
</gene>
<comment type="similarity">
    <text evidence="1">Belongs to the calycin superfamily. Fatty-acid binding protein (FABP) family.</text>
</comment>
<reference evidence="2" key="1">
    <citation type="submission" date="2019-08" db="EMBL/GenBank/DDBJ databases">
        <title>The improved chromosome-level genome for the pearl oyster Pinctada fucata martensii using PacBio sequencing and Hi-C.</title>
        <authorList>
            <person name="Zheng Z."/>
        </authorList>
    </citation>
    <scope>NUCLEOTIDE SEQUENCE</scope>
    <source>
        <strain evidence="2">ZZ-2019</strain>
        <tissue evidence="2">Adductor muscle</tissue>
    </source>
</reference>
<accession>A0AA88XEI7</accession>
<dbReference type="PANTHER" id="PTHR11955">
    <property type="entry name" value="FATTY ACID BINDING PROTEIN"/>
    <property type="match status" value="1"/>
</dbReference>
<dbReference type="EMBL" id="VSWD01000013">
    <property type="protein sequence ID" value="KAK3083834.1"/>
    <property type="molecule type" value="Genomic_DNA"/>
</dbReference>
<sequence>MDTFVGKWEELEASNPKEVDQLLESRKGVDSEMKEKFLKSTGTMDYKVEGNTVTVAVTTTAFPDAGRSYSFTSGEPFDDMAMDGSPYKATITISGDDTMTETGKHEKYGDFKMVRKVEGDSLKCKEVNAIIKKGGDLNDLFRLHEDRQQDKGVPPEVKEQFRKTVSYFDYDIKGNKWRVKHGADMSPGKELIYEFELGKEFEGEMLDGSKFKSVVTVNGDNELTDKMNNEKWGEFTIQRSINGNSMTVVRY</sequence>
<protein>
    <submittedName>
        <fullName evidence="2">Uncharacterized protein</fullName>
    </submittedName>
</protein>
<dbReference type="Proteomes" id="UP001186944">
    <property type="component" value="Unassembled WGS sequence"/>
</dbReference>
<dbReference type="InterPro" id="IPR012674">
    <property type="entry name" value="Calycin"/>
</dbReference>
<dbReference type="AlphaFoldDB" id="A0AA88XEI7"/>
<name>A0AA88XEI7_PINIB</name>
<dbReference type="Gene3D" id="2.40.128.20">
    <property type="match status" value="2"/>
</dbReference>
<dbReference type="SUPFAM" id="SSF50814">
    <property type="entry name" value="Lipocalins"/>
    <property type="match status" value="2"/>
</dbReference>
<proteinExistence type="inferred from homology"/>
<organism evidence="2 3">
    <name type="scientific">Pinctada imbricata</name>
    <name type="common">Atlantic pearl-oyster</name>
    <name type="synonym">Pinctada martensii</name>
    <dbReference type="NCBI Taxonomy" id="66713"/>
    <lineage>
        <taxon>Eukaryota</taxon>
        <taxon>Metazoa</taxon>
        <taxon>Spiralia</taxon>
        <taxon>Lophotrochozoa</taxon>
        <taxon>Mollusca</taxon>
        <taxon>Bivalvia</taxon>
        <taxon>Autobranchia</taxon>
        <taxon>Pteriomorphia</taxon>
        <taxon>Pterioida</taxon>
        <taxon>Pterioidea</taxon>
        <taxon>Pteriidae</taxon>
        <taxon>Pinctada</taxon>
    </lineage>
</organism>
<evidence type="ECO:0000256" key="1">
    <source>
        <dbReference type="ARBA" id="ARBA00008390"/>
    </source>
</evidence>
<dbReference type="GO" id="GO:0008289">
    <property type="term" value="F:lipid binding"/>
    <property type="evidence" value="ECO:0007669"/>
    <property type="project" value="UniProtKB-KW"/>
</dbReference>
<keyword evidence="3" id="KW-1185">Reference proteome</keyword>
<comment type="caution">
    <text evidence="2">The sequence shown here is derived from an EMBL/GenBank/DDBJ whole genome shotgun (WGS) entry which is preliminary data.</text>
</comment>
<evidence type="ECO:0000313" key="3">
    <source>
        <dbReference type="Proteomes" id="UP001186944"/>
    </source>
</evidence>